<dbReference type="Pfam" id="PF25547">
    <property type="entry name" value="WXG100_2"/>
    <property type="match status" value="1"/>
</dbReference>
<organism evidence="2 3">
    <name type="scientific">Saccharopolyspora phatthalungensis</name>
    <dbReference type="NCBI Taxonomy" id="664693"/>
    <lineage>
        <taxon>Bacteria</taxon>
        <taxon>Bacillati</taxon>
        <taxon>Actinomycetota</taxon>
        <taxon>Actinomycetes</taxon>
        <taxon>Pseudonocardiales</taxon>
        <taxon>Pseudonocardiaceae</taxon>
        <taxon>Saccharopolyspora</taxon>
    </lineage>
</organism>
<dbReference type="EMBL" id="JACHIW010000001">
    <property type="protein sequence ID" value="MBB5153529.1"/>
    <property type="molecule type" value="Genomic_DNA"/>
</dbReference>
<reference evidence="2 3" key="1">
    <citation type="submission" date="2020-08" db="EMBL/GenBank/DDBJ databases">
        <title>Sequencing the genomes of 1000 actinobacteria strains.</title>
        <authorList>
            <person name="Klenk H.-P."/>
        </authorList>
    </citation>
    <scope>NUCLEOTIDE SEQUENCE [LARGE SCALE GENOMIC DNA]</scope>
    <source>
        <strain evidence="2 3">DSM 45584</strain>
    </source>
</reference>
<keyword evidence="3" id="KW-1185">Reference proteome</keyword>
<dbReference type="AlphaFoldDB" id="A0A840Q4A1"/>
<sequence length="405" mass="41640">MRTYEALGNGLRDLSGAAGDDEPAQKFAGSYALAVRTIFGGFVRLHELLGGIARGIAQSAQNHWRADADAAGVDLGGGFPPLWPDKCPAAAEPPPILGDGDSNLLATISGWVNPYYPNGDVARMHDIAGAFAAARDGISAIADDLHAKLRSLVGNNVAEDLDALEAFWRHVAVGEAALLEALPAACDTVANNCAEYASAIERTRNTIGDIVEETSAELAAVTGVAIVVSLLATPVGGGAVEGGVGAAVVDAAGARMAAVASDFVIAIGGAVTTVAAVEASATLAMAINNTPDPNVTEHEATQVGDQVGAPPMDTQRVRDIYNQLPRGKNKKVRTVGSDAELQSVFDQMTVGGKPLPPEPGYKGIKTELPDGTTIGLRDGSLSGGRTIDIWWPGESRGVKIHIAGE</sequence>
<comment type="caution">
    <text evidence="2">The sequence shown here is derived from an EMBL/GenBank/DDBJ whole genome shotgun (WGS) entry which is preliminary data.</text>
</comment>
<proteinExistence type="predicted"/>
<protein>
    <recommendedName>
        <fullName evidence="1">Outer membrane channel protein CpnT-like N-terminal domain-containing protein</fullName>
    </recommendedName>
</protein>
<feature type="domain" description="Outer membrane channel protein CpnT-like N-terminal" evidence="1">
    <location>
        <begin position="105"/>
        <end position="237"/>
    </location>
</feature>
<evidence type="ECO:0000313" key="2">
    <source>
        <dbReference type="EMBL" id="MBB5153529.1"/>
    </source>
</evidence>
<accession>A0A840Q4A1</accession>
<evidence type="ECO:0000259" key="1">
    <source>
        <dbReference type="Pfam" id="PF25547"/>
    </source>
</evidence>
<dbReference type="RefSeq" id="WP_184724395.1">
    <property type="nucleotide sequence ID" value="NZ_JACHIW010000001.1"/>
</dbReference>
<name>A0A840Q4A1_9PSEU</name>
<dbReference type="InterPro" id="IPR057746">
    <property type="entry name" value="CpnT-like_N"/>
</dbReference>
<gene>
    <name evidence="2" type="ORF">BJ970_001063</name>
</gene>
<evidence type="ECO:0000313" key="3">
    <source>
        <dbReference type="Proteomes" id="UP000584374"/>
    </source>
</evidence>
<dbReference type="Proteomes" id="UP000584374">
    <property type="component" value="Unassembled WGS sequence"/>
</dbReference>